<evidence type="ECO:0000313" key="4">
    <source>
        <dbReference type="Proteomes" id="UP000179807"/>
    </source>
</evidence>
<dbReference type="Proteomes" id="UP000179807">
    <property type="component" value="Unassembled WGS sequence"/>
</dbReference>
<dbReference type="SUPFAM" id="SSF81901">
    <property type="entry name" value="HCP-like"/>
    <property type="match status" value="1"/>
</dbReference>
<gene>
    <name evidence="3" type="ORF">TRFO_30393</name>
</gene>
<sequence length="498" mass="57069">MNPPDQLTPLMKLGLFRSVDMLSSFVPHPSTRVLITRARALTELRKYHTAVKILDTIDRNARTEEEMNEIIELRFTCYLNMSNAASKCAALLPHLVNRVLTPKLHVLAAKAYILQDASHSPNHPAIHHLMEVLKIYPMAIELVEDLLFVGAPINDIMALIPPGMAKVYIQSLQYSANSEFKKAIECFTENLTNNISLPICVLNQICLNAWESNQMTLFDSTASLIPNDELDIVDLRAARFKTLRKIDELNQLVSYALNSDENNANAWLAFSHLLEFSGDHQRALQSTRKALLLDRNSRRGFMRHGELRIRRTDYKKALTAFTKAHQIHEGIDSFRELVLCHCQLEEFSTAESFAIKALHLYPYESEHGTVSLTLLGIALRNRDPQRAVEILKKALEKAPDYADALTALIDMKLKDEDFDGAERILREFREQQQDFYYFMKLGEIYGYKREFTKAIEYVNTASRIDPANERARELLDQLESMIRENDSDFETEEEGLSF</sequence>
<dbReference type="GO" id="GO:0051301">
    <property type="term" value="P:cell division"/>
    <property type="evidence" value="ECO:0007669"/>
    <property type="project" value="TreeGrafter"/>
</dbReference>
<dbReference type="GeneID" id="94842031"/>
<comment type="caution">
    <text evidence="3">The sequence shown here is derived from an EMBL/GenBank/DDBJ whole genome shotgun (WGS) entry which is preliminary data.</text>
</comment>
<keyword evidence="4" id="KW-1185">Reference proteome</keyword>
<dbReference type="InterPro" id="IPR011990">
    <property type="entry name" value="TPR-like_helical_dom_sf"/>
</dbReference>
<dbReference type="Pfam" id="PF13181">
    <property type="entry name" value="TPR_8"/>
    <property type="match status" value="2"/>
</dbReference>
<dbReference type="InterPro" id="IPR019734">
    <property type="entry name" value="TPR_rpt"/>
</dbReference>
<evidence type="ECO:0000313" key="3">
    <source>
        <dbReference type="EMBL" id="OHT02496.1"/>
    </source>
</evidence>
<reference evidence="3" key="1">
    <citation type="submission" date="2016-10" db="EMBL/GenBank/DDBJ databases">
        <authorList>
            <person name="Benchimol M."/>
            <person name="Almeida L.G."/>
            <person name="Vasconcelos A.T."/>
            <person name="Perreira-Neves A."/>
            <person name="Rosa I.A."/>
            <person name="Tasca T."/>
            <person name="Bogo M.R."/>
            <person name="de Souza W."/>
        </authorList>
    </citation>
    <scope>NUCLEOTIDE SEQUENCE [LARGE SCALE GENOMIC DNA]</scope>
    <source>
        <strain evidence="3">K</strain>
    </source>
</reference>
<dbReference type="Pfam" id="PF14559">
    <property type="entry name" value="TPR_19"/>
    <property type="match status" value="1"/>
</dbReference>
<dbReference type="VEuPathDB" id="TrichDB:TRFO_30393"/>
<dbReference type="OrthoDB" id="308440at2759"/>
<dbReference type="EMBL" id="MLAK01000865">
    <property type="protein sequence ID" value="OHT02496.1"/>
    <property type="molecule type" value="Genomic_DNA"/>
</dbReference>
<dbReference type="Gene3D" id="1.25.40.10">
    <property type="entry name" value="Tetratricopeptide repeat domain"/>
    <property type="match status" value="1"/>
</dbReference>
<organism evidence="3 4">
    <name type="scientific">Tritrichomonas foetus</name>
    <dbReference type="NCBI Taxonomy" id="1144522"/>
    <lineage>
        <taxon>Eukaryota</taxon>
        <taxon>Metamonada</taxon>
        <taxon>Parabasalia</taxon>
        <taxon>Tritrichomonadida</taxon>
        <taxon>Tritrichomonadidae</taxon>
        <taxon>Tritrichomonas</taxon>
    </lineage>
</organism>
<proteinExistence type="predicted"/>
<dbReference type="SMART" id="SM00028">
    <property type="entry name" value="TPR"/>
    <property type="match status" value="4"/>
</dbReference>
<name>A0A1J4JVN8_9EUKA</name>
<feature type="repeat" description="TPR" evidence="2">
    <location>
        <begin position="264"/>
        <end position="297"/>
    </location>
</feature>
<feature type="repeat" description="TPR" evidence="2">
    <location>
        <begin position="435"/>
        <end position="468"/>
    </location>
</feature>
<evidence type="ECO:0000256" key="1">
    <source>
        <dbReference type="ARBA" id="ARBA00022803"/>
    </source>
</evidence>
<keyword evidence="1 2" id="KW-0802">TPR repeat</keyword>
<accession>A0A1J4JVN8</accession>
<evidence type="ECO:0000256" key="2">
    <source>
        <dbReference type="PROSITE-ProRule" id="PRU00339"/>
    </source>
</evidence>
<dbReference type="AlphaFoldDB" id="A0A1J4JVN8"/>
<dbReference type="PANTHER" id="PTHR12558">
    <property type="entry name" value="CELL DIVISION CYCLE 16,23,27"/>
    <property type="match status" value="1"/>
</dbReference>
<dbReference type="PROSITE" id="PS50005">
    <property type="entry name" value="TPR"/>
    <property type="match status" value="2"/>
</dbReference>
<dbReference type="PANTHER" id="PTHR12558:SF42">
    <property type="entry name" value="ANAPHASE-PROMOTING COMPLEX SUBUNIT 7"/>
    <property type="match status" value="1"/>
</dbReference>
<protein>
    <submittedName>
        <fullName evidence="3">TPR Domain containing protein</fullName>
    </submittedName>
</protein>
<dbReference type="RefSeq" id="XP_068355632.1">
    <property type="nucleotide sequence ID" value="XM_068507327.1"/>
</dbReference>